<proteinExistence type="predicted"/>
<dbReference type="AlphaFoldDB" id="A0AAV1BAI6"/>
<protein>
    <submittedName>
        <fullName evidence="1">Uncharacterized protein</fullName>
    </submittedName>
</protein>
<evidence type="ECO:0000313" key="1">
    <source>
        <dbReference type="EMBL" id="CAI8618405.1"/>
    </source>
</evidence>
<name>A0AAV1BAI6_VICFA</name>
<keyword evidence="2" id="KW-1185">Reference proteome</keyword>
<evidence type="ECO:0000313" key="2">
    <source>
        <dbReference type="Proteomes" id="UP001157006"/>
    </source>
</evidence>
<organism evidence="1 2">
    <name type="scientific">Vicia faba</name>
    <name type="common">Broad bean</name>
    <name type="synonym">Faba vulgaris</name>
    <dbReference type="NCBI Taxonomy" id="3906"/>
    <lineage>
        <taxon>Eukaryota</taxon>
        <taxon>Viridiplantae</taxon>
        <taxon>Streptophyta</taxon>
        <taxon>Embryophyta</taxon>
        <taxon>Tracheophyta</taxon>
        <taxon>Spermatophyta</taxon>
        <taxon>Magnoliopsida</taxon>
        <taxon>eudicotyledons</taxon>
        <taxon>Gunneridae</taxon>
        <taxon>Pentapetalae</taxon>
        <taxon>rosids</taxon>
        <taxon>fabids</taxon>
        <taxon>Fabales</taxon>
        <taxon>Fabaceae</taxon>
        <taxon>Papilionoideae</taxon>
        <taxon>50 kb inversion clade</taxon>
        <taxon>NPAAA clade</taxon>
        <taxon>Hologalegina</taxon>
        <taxon>IRL clade</taxon>
        <taxon>Fabeae</taxon>
        <taxon>Vicia</taxon>
    </lineage>
</organism>
<accession>A0AAV1BAI6</accession>
<dbReference type="EMBL" id="OX451741">
    <property type="protein sequence ID" value="CAI8618405.1"/>
    <property type="molecule type" value="Genomic_DNA"/>
</dbReference>
<gene>
    <name evidence="1" type="ORF">VFH_VI121240</name>
</gene>
<reference evidence="1 2" key="1">
    <citation type="submission" date="2023-01" db="EMBL/GenBank/DDBJ databases">
        <authorList>
            <person name="Kreplak J."/>
        </authorList>
    </citation>
    <scope>NUCLEOTIDE SEQUENCE [LARGE SCALE GENOMIC DNA]</scope>
</reference>
<sequence>MILQASSLQFPATDITFIATSMTAARICNHELSQQLSSVFVETLTETSFCLTETEILREAEVERLRSKEDGGKSMYTALRFVHQKRAKSETEVDGASKSETGD</sequence>
<dbReference type="Proteomes" id="UP001157006">
    <property type="component" value="Chromosome 6"/>
</dbReference>